<dbReference type="RefSeq" id="WP_055263703.1">
    <property type="nucleotide sequence ID" value="NZ_CABIXQ010000003.1"/>
</dbReference>
<dbReference type="Gene3D" id="3.40.630.30">
    <property type="match status" value="1"/>
</dbReference>
<dbReference type="Pfam" id="PF13302">
    <property type="entry name" value="Acetyltransf_3"/>
    <property type="match status" value="1"/>
</dbReference>
<dbReference type="EMBL" id="CYZX01000003">
    <property type="protein sequence ID" value="CUN84286.1"/>
    <property type="molecule type" value="Genomic_DNA"/>
</dbReference>
<reference evidence="2 3" key="1">
    <citation type="submission" date="2015-09" db="EMBL/GenBank/DDBJ databases">
        <authorList>
            <consortium name="Pathogen Informatics"/>
        </authorList>
    </citation>
    <scope>NUCLEOTIDE SEQUENCE [LARGE SCALE GENOMIC DNA]</scope>
    <source>
        <strain evidence="2 3">2789STDY5834856</strain>
    </source>
</reference>
<accession>A0A174A9R0</accession>
<dbReference type="GO" id="GO:0004145">
    <property type="term" value="F:diamine N-acetyltransferase activity"/>
    <property type="evidence" value="ECO:0007669"/>
    <property type="project" value="UniProtKB-EC"/>
</dbReference>
<dbReference type="PANTHER" id="PTHR43415:SF3">
    <property type="entry name" value="GNAT-FAMILY ACETYLTRANSFERASE"/>
    <property type="match status" value="1"/>
</dbReference>
<dbReference type="Proteomes" id="UP000095594">
    <property type="component" value="Unassembled WGS sequence"/>
</dbReference>
<protein>
    <submittedName>
        <fullName evidence="2">N-acetyltransferase GCN5</fullName>
        <ecNumber evidence="2">2.3.1.57</ecNumber>
    </submittedName>
</protein>
<gene>
    <name evidence="2" type="primary">speG</name>
    <name evidence="2" type="ORF">ERS852471_00562</name>
</gene>
<dbReference type="PANTHER" id="PTHR43415">
    <property type="entry name" value="SPERMIDINE N(1)-ACETYLTRANSFERASE"/>
    <property type="match status" value="1"/>
</dbReference>
<dbReference type="InterPro" id="IPR016181">
    <property type="entry name" value="Acyl_CoA_acyltransferase"/>
</dbReference>
<evidence type="ECO:0000313" key="2">
    <source>
        <dbReference type="EMBL" id="CUN84286.1"/>
    </source>
</evidence>
<keyword evidence="2" id="KW-0808">Transferase</keyword>
<keyword evidence="2" id="KW-0012">Acyltransferase</keyword>
<dbReference type="AlphaFoldDB" id="A0A174A9R0"/>
<feature type="domain" description="N-acetyltransferase" evidence="1">
    <location>
        <begin position="3"/>
        <end position="168"/>
    </location>
</feature>
<dbReference type="InterPro" id="IPR000182">
    <property type="entry name" value="GNAT_dom"/>
</dbReference>
<evidence type="ECO:0000313" key="3">
    <source>
        <dbReference type="Proteomes" id="UP000095594"/>
    </source>
</evidence>
<name>A0A174A9R0_9CLOT</name>
<dbReference type="PROSITE" id="PS51186">
    <property type="entry name" value="GNAT"/>
    <property type="match status" value="1"/>
</dbReference>
<organism evidence="2 3">
    <name type="scientific">Clostridium disporicum</name>
    <dbReference type="NCBI Taxonomy" id="84024"/>
    <lineage>
        <taxon>Bacteria</taxon>
        <taxon>Bacillati</taxon>
        <taxon>Bacillota</taxon>
        <taxon>Clostridia</taxon>
        <taxon>Eubacteriales</taxon>
        <taxon>Clostridiaceae</taxon>
        <taxon>Clostridium</taxon>
    </lineage>
</organism>
<evidence type="ECO:0000259" key="1">
    <source>
        <dbReference type="PROSITE" id="PS51186"/>
    </source>
</evidence>
<sequence>MDINLRKLSLEDKKEYWNSGFKNQDEEVMYYTGTTNNPTEEQICNYIDRVVKDDSREDYVICDLNNNILGEAVLMEIDDDNKSCHFRIAIFNKESFGKGIGYKATVEILRIAFEKLKLHRVELEVFDYNLRAKKMYEKVGFKVEGLKRDGIFIDNQYRGIYIMSILEDEYRKIFS</sequence>
<dbReference type="EC" id="2.3.1.57" evidence="2"/>
<dbReference type="SUPFAM" id="SSF55729">
    <property type="entry name" value="Acyl-CoA N-acyltransferases (Nat)"/>
    <property type="match status" value="1"/>
</dbReference>
<proteinExistence type="predicted"/>